<dbReference type="CDD" id="cd04913">
    <property type="entry name" value="ACT_AKii-LysC-BS-like_1"/>
    <property type="match status" value="1"/>
</dbReference>
<keyword evidence="12 16" id="KW-0067">ATP-binding</keyword>
<keyword evidence="8 18" id="KW-0028">Amino-acid biosynthesis</keyword>
<sequence length="455" mass="47798">MSLVVQKFGGSSVADADSVKRVAKRISLYSKAGHQVVVVVSAMGDTTDDLIDLAEQVTPNPPPREMDMLITAGERISMAVLSMALNEVGVTARAYTGSQAGLITDSDHGNAQIRDVTPGRIQEAVEDGAVAIVAGFQGVSHDSKEITTLGRGGSDVTAVALAAALDADVCEIYSDVDGVFTADPRIASAARRVPLISSEEMLEMAANGSKILMARSVEYARRYGVPLHVRSSYSGRVGTIVADDPEREIPLDPDVTLPTADVVRRDAADPSKELPMQDITAPGLEAPIISGVAHDRSEGKITVVEVPDIPGRAAMLFDVVAGTGANIDMIVQNSSTVDDTVAISLTLPEADVPAALKAIEDAHEQIGYSEVRYNDQIGKVSIVGAGMRSHPGVSALLFRSLGEAGINIDMISTSEIRISVVTEQSKLDDAVRVIHTAFGLDAEQTEAVVYGGTGR</sequence>
<evidence type="ECO:0000256" key="17">
    <source>
        <dbReference type="RuleBase" id="RU003448"/>
    </source>
</evidence>
<dbReference type="CDD" id="cd04936">
    <property type="entry name" value="ACT_AKii-LysC-BS-like_2"/>
    <property type="match status" value="1"/>
</dbReference>
<dbReference type="KEGG" id="brz:CFK38_04410"/>
<dbReference type="PROSITE" id="PS51671">
    <property type="entry name" value="ACT"/>
    <property type="match status" value="1"/>
</dbReference>
<dbReference type="UniPathway" id="UPA00050">
    <property type="reaction ID" value="UER00461"/>
</dbReference>
<dbReference type="InterPro" id="IPR001341">
    <property type="entry name" value="Asp_kinase"/>
</dbReference>
<comment type="pathway">
    <text evidence="2 18">Amino-acid biosynthesis; L-lysine biosynthesis via DAP pathway; (S)-tetrahydrodipicolinate from L-aspartate: step 1/4.</text>
</comment>
<dbReference type="UniPathway" id="UPA00034">
    <property type="reaction ID" value="UER00015"/>
</dbReference>
<evidence type="ECO:0000256" key="11">
    <source>
        <dbReference type="ARBA" id="ARBA00022777"/>
    </source>
</evidence>
<dbReference type="GO" id="GO:0005524">
    <property type="term" value="F:ATP binding"/>
    <property type="evidence" value="ECO:0007669"/>
    <property type="project" value="UniProtKB-KW"/>
</dbReference>
<dbReference type="NCBIfam" id="NF005155">
    <property type="entry name" value="PRK06635.1-4"/>
    <property type="match status" value="1"/>
</dbReference>
<dbReference type="InterPro" id="IPR054352">
    <property type="entry name" value="ACT_Aspartokinase"/>
</dbReference>
<dbReference type="EMBL" id="CP023563">
    <property type="protein sequence ID" value="ATG50850.1"/>
    <property type="molecule type" value="Genomic_DNA"/>
</dbReference>
<dbReference type="CDD" id="cd04261">
    <property type="entry name" value="AAK_AKii-LysC-BS"/>
    <property type="match status" value="1"/>
</dbReference>
<keyword evidence="9 17" id="KW-0808">Transferase</keyword>
<dbReference type="EC" id="2.7.2.4" evidence="6 17"/>
<accession>A0A291GLA1</accession>
<feature type="binding site" evidence="16">
    <location>
        <position position="185"/>
    </location>
    <ligand>
        <name>ATP</name>
        <dbReference type="ChEBI" id="CHEBI:30616"/>
    </ligand>
</feature>
<evidence type="ECO:0000256" key="6">
    <source>
        <dbReference type="ARBA" id="ARBA00013059"/>
    </source>
</evidence>
<dbReference type="Proteomes" id="UP000218165">
    <property type="component" value="Chromosome"/>
</dbReference>
<evidence type="ECO:0000256" key="3">
    <source>
        <dbReference type="ARBA" id="ARBA00004986"/>
    </source>
</evidence>
<comment type="function">
    <text evidence="1">Catalyzes the phosphorylation of the beta-carboxyl group of aspartic acid with ATP to yield 4-phospho-L-aspartate, which is involved in the branched biosynthetic pathway leading to the biosynthesis of amino acids lysine, threonine, isoleucine and methionine.</text>
</comment>
<dbReference type="Pfam" id="PF00696">
    <property type="entry name" value="AA_kinase"/>
    <property type="match status" value="1"/>
</dbReference>
<comment type="pathway">
    <text evidence="4 18">Amino-acid biosynthesis; L-threonine biosynthesis; L-threonine from L-aspartate: step 1/5.</text>
</comment>
<dbReference type="OrthoDB" id="9799110at2"/>
<dbReference type="GO" id="GO:0005829">
    <property type="term" value="C:cytosol"/>
    <property type="evidence" value="ECO:0007669"/>
    <property type="project" value="TreeGrafter"/>
</dbReference>
<evidence type="ECO:0000256" key="14">
    <source>
        <dbReference type="ARBA" id="ARBA00023154"/>
    </source>
</evidence>
<comment type="pathway">
    <text evidence="3 18">Amino-acid biosynthesis; L-methionine biosynthesis via de novo pathway; L-homoserine from L-aspartate: step 1/3.</text>
</comment>
<dbReference type="FunFam" id="3.30.2130.10:FF:000002">
    <property type="entry name" value="Aspartokinase"/>
    <property type="match status" value="1"/>
</dbReference>
<dbReference type="InterPro" id="IPR041740">
    <property type="entry name" value="AKii-LysC-BS"/>
</dbReference>
<dbReference type="NCBIfam" id="TIGR00657">
    <property type="entry name" value="asp_kinases"/>
    <property type="match status" value="1"/>
</dbReference>
<dbReference type="NCBIfam" id="NF005153">
    <property type="entry name" value="PRK06635.1-1"/>
    <property type="match status" value="1"/>
</dbReference>
<evidence type="ECO:0000256" key="16">
    <source>
        <dbReference type="PIRSR" id="PIRSR000726-1"/>
    </source>
</evidence>
<evidence type="ECO:0000256" key="8">
    <source>
        <dbReference type="ARBA" id="ARBA00022605"/>
    </source>
</evidence>
<feature type="binding site" evidence="16">
    <location>
        <position position="74"/>
    </location>
    <ligand>
        <name>substrate</name>
    </ligand>
</feature>
<dbReference type="GO" id="GO:0009088">
    <property type="term" value="P:threonine biosynthetic process"/>
    <property type="evidence" value="ECO:0007669"/>
    <property type="project" value="UniProtKB-UniPathway"/>
</dbReference>
<dbReference type="PANTHER" id="PTHR21499:SF3">
    <property type="entry name" value="ASPARTOKINASE"/>
    <property type="match status" value="1"/>
</dbReference>
<feature type="binding site" evidence="16">
    <location>
        <begin position="7"/>
        <end position="10"/>
    </location>
    <ligand>
        <name>ATP</name>
        <dbReference type="ChEBI" id="CHEBI:30616"/>
    </ligand>
</feature>
<gene>
    <name evidence="20" type="ORF">CFK38_04410</name>
</gene>
<dbReference type="PANTHER" id="PTHR21499">
    <property type="entry name" value="ASPARTATE KINASE"/>
    <property type="match status" value="1"/>
</dbReference>
<dbReference type="PIRSF" id="PIRSF000726">
    <property type="entry name" value="Asp_kin"/>
    <property type="match status" value="1"/>
</dbReference>
<organism evidence="20 21">
    <name type="scientific">Brachybacterium vulturis</name>
    <dbReference type="NCBI Taxonomy" id="2017484"/>
    <lineage>
        <taxon>Bacteria</taxon>
        <taxon>Bacillati</taxon>
        <taxon>Actinomycetota</taxon>
        <taxon>Actinomycetes</taxon>
        <taxon>Micrococcales</taxon>
        <taxon>Dermabacteraceae</taxon>
        <taxon>Brachybacterium</taxon>
    </lineage>
</organism>
<keyword evidence="14" id="KW-0457">Lysine biosynthesis</keyword>
<evidence type="ECO:0000313" key="20">
    <source>
        <dbReference type="EMBL" id="ATG50850.1"/>
    </source>
</evidence>
<evidence type="ECO:0000256" key="10">
    <source>
        <dbReference type="ARBA" id="ARBA00022741"/>
    </source>
</evidence>
<dbReference type="InterPro" id="IPR005260">
    <property type="entry name" value="Asp_kin_monofn"/>
</dbReference>
<proteinExistence type="inferred from homology"/>
<dbReference type="GO" id="GO:0009089">
    <property type="term" value="P:lysine biosynthetic process via diaminopimelate"/>
    <property type="evidence" value="ECO:0007669"/>
    <property type="project" value="UniProtKB-UniPathway"/>
</dbReference>
<dbReference type="GO" id="GO:0009090">
    <property type="term" value="P:homoserine biosynthetic process"/>
    <property type="evidence" value="ECO:0007669"/>
    <property type="project" value="TreeGrafter"/>
</dbReference>
<evidence type="ECO:0000256" key="4">
    <source>
        <dbReference type="ARBA" id="ARBA00005139"/>
    </source>
</evidence>
<comment type="similarity">
    <text evidence="5 17">Belongs to the aspartokinase family.</text>
</comment>
<dbReference type="InterPro" id="IPR036393">
    <property type="entry name" value="AceGlu_kinase-like_sf"/>
</dbReference>
<dbReference type="GO" id="GO:0004072">
    <property type="term" value="F:aspartate kinase activity"/>
    <property type="evidence" value="ECO:0007669"/>
    <property type="project" value="UniProtKB-EC"/>
</dbReference>
<evidence type="ECO:0000256" key="2">
    <source>
        <dbReference type="ARBA" id="ARBA00004766"/>
    </source>
</evidence>
<evidence type="ECO:0000256" key="1">
    <source>
        <dbReference type="ARBA" id="ARBA00002843"/>
    </source>
</evidence>
<keyword evidence="10 16" id="KW-0547">Nucleotide-binding</keyword>
<evidence type="ECO:0000313" key="21">
    <source>
        <dbReference type="Proteomes" id="UP000218165"/>
    </source>
</evidence>
<dbReference type="PROSITE" id="PS00324">
    <property type="entry name" value="ASPARTOKINASE"/>
    <property type="match status" value="1"/>
</dbReference>
<comment type="catalytic activity">
    <reaction evidence="15 17">
        <text>L-aspartate + ATP = 4-phospho-L-aspartate + ADP</text>
        <dbReference type="Rhea" id="RHEA:23776"/>
        <dbReference type="ChEBI" id="CHEBI:29991"/>
        <dbReference type="ChEBI" id="CHEBI:30616"/>
        <dbReference type="ChEBI" id="CHEBI:57535"/>
        <dbReference type="ChEBI" id="CHEBI:456216"/>
        <dbReference type="EC" id="2.7.2.4"/>
    </reaction>
</comment>
<dbReference type="GO" id="GO:0019877">
    <property type="term" value="P:diaminopimelate biosynthetic process"/>
    <property type="evidence" value="ECO:0007669"/>
    <property type="project" value="UniProtKB-KW"/>
</dbReference>
<feature type="domain" description="ACT" evidence="19">
    <location>
        <begin position="301"/>
        <end position="385"/>
    </location>
</feature>
<evidence type="ECO:0000256" key="18">
    <source>
        <dbReference type="RuleBase" id="RU004249"/>
    </source>
</evidence>
<dbReference type="InterPro" id="IPR018042">
    <property type="entry name" value="Aspartate_kinase_CS"/>
</dbReference>
<evidence type="ECO:0000259" key="19">
    <source>
        <dbReference type="PROSITE" id="PS51671"/>
    </source>
</evidence>
<dbReference type="SUPFAM" id="SSF53633">
    <property type="entry name" value="Carbamate kinase-like"/>
    <property type="match status" value="1"/>
</dbReference>
<keyword evidence="13" id="KW-0220">Diaminopimelate biosynthesis</keyword>
<dbReference type="Pfam" id="PF22468">
    <property type="entry name" value="ACT_9"/>
    <property type="match status" value="2"/>
</dbReference>
<keyword evidence="11 17" id="KW-0418">Kinase</keyword>
<evidence type="ECO:0000256" key="5">
    <source>
        <dbReference type="ARBA" id="ARBA00010122"/>
    </source>
</evidence>
<evidence type="ECO:0000256" key="13">
    <source>
        <dbReference type="ARBA" id="ARBA00022915"/>
    </source>
</evidence>
<keyword evidence="21" id="KW-1185">Reference proteome</keyword>
<evidence type="ECO:0000256" key="15">
    <source>
        <dbReference type="ARBA" id="ARBA00047872"/>
    </source>
</evidence>
<dbReference type="Gene3D" id="3.30.2130.10">
    <property type="entry name" value="VC0802-like"/>
    <property type="match status" value="1"/>
</dbReference>
<evidence type="ECO:0000256" key="7">
    <source>
        <dbReference type="ARBA" id="ARBA00016273"/>
    </source>
</evidence>
<evidence type="ECO:0000256" key="9">
    <source>
        <dbReference type="ARBA" id="ARBA00022679"/>
    </source>
</evidence>
<dbReference type="SUPFAM" id="SSF55021">
    <property type="entry name" value="ACT-like"/>
    <property type="match status" value="2"/>
</dbReference>
<dbReference type="FunFam" id="3.40.1160.10:FF:000002">
    <property type="entry name" value="Aspartokinase"/>
    <property type="match status" value="1"/>
</dbReference>
<reference evidence="21" key="1">
    <citation type="submission" date="2017-09" db="EMBL/GenBank/DDBJ databases">
        <title>Brachybacterium sp. VM2412.</title>
        <authorList>
            <person name="Tak E.J."/>
            <person name="Bae J.-W."/>
        </authorList>
    </citation>
    <scope>NUCLEOTIDE SEQUENCE [LARGE SCALE GENOMIC DNA]</scope>
    <source>
        <strain evidence="21">VM2412</strain>
    </source>
</reference>
<dbReference type="Gene3D" id="3.40.1160.10">
    <property type="entry name" value="Acetylglutamate kinase-like"/>
    <property type="match status" value="1"/>
</dbReference>
<dbReference type="UniPathway" id="UPA00051">
    <property type="reaction ID" value="UER00462"/>
</dbReference>
<dbReference type="RefSeq" id="WP_096801989.1">
    <property type="nucleotide sequence ID" value="NZ_CP023563.1"/>
</dbReference>
<name>A0A291GLA1_9MICO</name>
<evidence type="ECO:0000256" key="12">
    <source>
        <dbReference type="ARBA" id="ARBA00022840"/>
    </source>
</evidence>
<dbReference type="InterPro" id="IPR045865">
    <property type="entry name" value="ACT-like_dom_sf"/>
</dbReference>
<dbReference type="AlphaFoldDB" id="A0A291GLA1"/>
<feature type="binding site" evidence="16">
    <location>
        <position position="47"/>
    </location>
    <ligand>
        <name>substrate</name>
    </ligand>
</feature>
<dbReference type="InterPro" id="IPR002912">
    <property type="entry name" value="ACT_dom"/>
</dbReference>
<dbReference type="InterPro" id="IPR001048">
    <property type="entry name" value="Asp/Glu/Uridylate_kinase"/>
</dbReference>
<protein>
    <recommendedName>
        <fullName evidence="7 17">Aspartokinase</fullName>
        <ecNumber evidence="6 17">2.7.2.4</ecNumber>
    </recommendedName>
</protein>